<dbReference type="OMA" id="DMHKEVL"/>
<dbReference type="KEGG" id="abe:ARB_01605"/>
<name>D4AZI7_ARTBC</name>
<dbReference type="GeneID" id="9519584"/>
<comment type="subunit">
    <text evidence="2 9">Binds the proteasome.</text>
</comment>
<gene>
    <name evidence="11" type="ORF">ARB_01605</name>
</gene>
<reference evidence="12" key="1">
    <citation type="journal article" date="2011" name="Genome Biol.">
        <title>Comparative and functional genomics provide insights into the pathogenicity of dermatophytic fungi.</title>
        <authorList>
            <person name="Burmester A."/>
            <person name="Shelest E."/>
            <person name="Gloeckner G."/>
            <person name="Heddergott C."/>
            <person name="Schindler S."/>
            <person name="Staib P."/>
            <person name="Heidel A."/>
            <person name="Felder M."/>
            <person name="Petzold A."/>
            <person name="Szafranski K."/>
            <person name="Feuermann M."/>
            <person name="Pedruzzi I."/>
            <person name="Priebe S."/>
            <person name="Groth M."/>
            <person name="Winkler R."/>
            <person name="Li W."/>
            <person name="Kniemeyer O."/>
            <person name="Schroeckh V."/>
            <person name="Hertweck C."/>
            <person name="Hube B."/>
            <person name="White T.C."/>
            <person name="Platzer M."/>
            <person name="Guthke R."/>
            <person name="Heitman J."/>
            <person name="Woestemeyer J."/>
            <person name="Zipfel P.F."/>
            <person name="Monod M."/>
            <person name="Brakhage A.A."/>
        </authorList>
    </citation>
    <scope>NUCLEOTIDE SEQUENCE [LARGE SCALE GENOMIC DNA]</scope>
    <source>
        <strain evidence="12">ATCC MYA-4681 / CBS 112371</strain>
    </source>
</reference>
<dbReference type="Gene3D" id="1.20.58.1590">
    <property type="entry name" value="Tethering factor for nuclear proteasome Cut8/Sts1"/>
    <property type="match status" value="1"/>
</dbReference>
<dbReference type="GO" id="GO:0031144">
    <property type="term" value="P:proteasome localization"/>
    <property type="evidence" value="ECO:0007669"/>
    <property type="project" value="UniProtKB-UniRule"/>
</dbReference>
<evidence type="ECO:0000256" key="5">
    <source>
        <dbReference type="ARBA" id="ARBA00022490"/>
    </source>
</evidence>
<feature type="region of interest" description="Disordered" evidence="10">
    <location>
        <begin position="115"/>
        <end position="172"/>
    </location>
</feature>
<accession>D4AZI7</accession>
<evidence type="ECO:0000256" key="4">
    <source>
        <dbReference type="ARBA" id="ARBA00022448"/>
    </source>
</evidence>
<dbReference type="RefSeq" id="XP_003012097.1">
    <property type="nucleotide sequence ID" value="XM_003012051.1"/>
</dbReference>
<evidence type="ECO:0000256" key="3">
    <source>
        <dbReference type="ARBA" id="ARBA00016204"/>
    </source>
</evidence>
<dbReference type="STRING" id="663331.D4AZI7"/>
<comment type="function">
    <text evidence="8 9">Involved in ubiquitin-mediated protein degradation. Regulatory factor in the ubiquitin/proteasome pathway that controls the turnover of proteasome substrates. Targets proteasomes to the nucleus and facilitates the degradation of nuclear proteins.</text>
</comment>
<dbReference type="Proteomes" id="UP000008866">
    <property type="component" value="Unassembled WGS sequence"/>
</dbReference>
<evidence type="ECO:0000256" key="1">
    <source>
        <dbReference type="ARBA" id="ARBA00006199"/>
    </source>
</evidence>
<dbReference type="Pfam" id="PF08559">
    <property type="entry name" value="Cut8"/>
    <property type="match status" value="1"/>
</dbReference>
<dbReference type="PANTHER" id="PTHR28032:SF1">
    <property type="entry name" value="FI02826P"/>
    <property type="match status" value="1"/>
</dbReference>
<proteinExistence type="inferred from homology"/>
<dbReference type="GO" id="GO:0071630">
    <property type="term" value="P:nuclear protein quality control by the ubiquitin-proteasome system"/>
    <property type="evidence" value="ECO:0007669"/>
    <property type="project" value="UniProtKB-UniRule"/>
</dbReference>
<evidence type="ECO:0000313" key="12">
    <source>
        <dbReference type="Proteomes" id="UP000008866"/>
    </source>
</evidence>
<dbReference type="PANTHER" id="PTHR28032">
    <property type="entry name" value="FI02826P"/>
    <property type="match status" value="1"/>
</dbReference>
<evidence type="ECO:0000256" key="2">
    <source>
        <dbReference type="ARBA" id="ARBA00011464"/>
    </source>
</evidence>
<dbReference type="InterPro" id="IPR013868">
    <property type="entry name" value="Cut8/Sts1_fam"/>
</dbReference>
<evidence type="ECO:0000256" key="7">
    <source>
        <dbReference type="ARBA" id="ARBA00023242"/>
    </source>
</evidence>
<evidence type="ECO:0000256" key="10">
    <source>
        <dbReference type="SAM" id="MobiDB-lite"/>
    </source>
</evidence>
<comment type="caution">
    <text evidence="11">The sequence shown here is derived from an EMBL/GenBank/DDBJ whole genome shotgun (WGS) entry which is preliminary data.</text>
</comment>
<keyword evidence="4 9" id="KW-0813">Transport</keyword>
<dbReference type="GO" id="GO:0005737">
    <property type="term" value="C:cytoplasm"/>
    <property type="evidence" value="ECO:0007669"/>
    <property type="project" value="UniProtKB-SubCell"/>
</dbReference>
<sequence>MVTLELSSGPLAPLSEFSVAFKPGRLFSSLPTQRNRLTCSSPSSSSLVFPSCACRRLSPTKGPAPADSPSICFTASREQSLLAEQPSVIMNSLVATPPVPPHFYETSCRSASYSMSSTNASVNRKRKAEDDSLPSDDTRMSASPSGSPALHPRPLAPRHLKRPRPNVSGRPLSLPRLMETLDTDALRSVLRSLCDRHPEIASEVMHTAPRPSVSAALEVLNNYQSTLQSSFPLGGNPSSDYAYNRVRQHLTNLLEALNDFTPHFLPPNESQPSTSLSYLDGATDIIHQLPRWTTPQHNLEKYAAYEEMGKAWCLVIREAAKRGGGIQLQYGGWDQKLAKHNETAGGKLQDAVNELNQSLGWIGGNVGNPCNSNAGSSQGDMSSIRQQLMSGTYGAGLPLKVGPW</sequence>
<evidence type="ECO:0000256" key="6">
    <source>
        <dbReference type="ARBA" id="ARBA00022927"/>
    </source>
</evidence>
<evidence type="ECO:0000256" key="9">
    <source>
        <dbReference type="RuleBase" id="RU368013"/>
    </source>
</evidence>
<evidence type="ECO:0000256" key="8">
    <source>
        <dbReference type="ARBA" id="ARBA00025651"/>
    </source>
</evidence>
<dbReference type="GO" id="GO:0015031">
    <property type="term" value="P:protein transport"/>
    <property type="evidence" value="ECO:0007669"/>
    <property type="project" value="UniProtKB-UniRule"/>
</dbReference>
<dbReference type="AlphaFoldDB" id="D4AZI7"/>
<comment type="similarity">
    <text evidence="1 9">Belongs to the cut8/STS1 family.</text>
</comment>
<dbReference type="InterPro" id="IPR038422">
    <property type="entry name" value="Cut8/Sts1_sf"/>
</dbReference>
<dbReference type="GO" id="GO:0070628">
    <property type="term" value="F:proteasome binding"/>
    <property type="evidence" value="ECO:0007669"/>
    <property type="project" value="TreeGrafter"/>
</dbReference>
<keyword evidence="12" id="KW-1185">Reference proteome</keyword>
<dbReference type="eggNOG" id="ENOG502RNK4">
    <property type="taxonomic scope" value="Eukaryota"/>
</dbReference>
<keyword evidence="5 9" id="KW-0963">Cytoplasm</keyword>
<keyword evidence="7 9" id="KW-0539">Nucleus</keyword>
<dbReference type="EMBL" id="ABSU01000021">
    <property type="protein sequence ID" value="EFE31457.1"/>
    <property type="molecule type" value="Genomic_DNA"/>
</dbReference>
<keyword evidence="6 9" id="KW-0653">Protein transport</keyword>
<evidence type="ECO:0000313" key="11">
    <source>
        <dbReference type="EMBL" id="EFE31457.1"/>
    </source>
</evidence>
<protein>
    <recommendedName>
        <fullName evidence="3 9">Tethering factor for nuclear proteasome STS1</fullName>
    </recommendedName>
</protein>
<dbReference type="FunFam" id="1.20.58.1590:FF:000001">
    <property type="entry name" value="Tethering factor for nuclear proteasome STS1"/>
    <property type="match status" value="1"/>
</dbReference>
<dbReference type="GO" id="GO:0031965">
    <property type="term" value="C:nuclear membrane"/>
    <property type="evidence" value="ECO:0007669"/>
    <property type="project" value="TreeGrafter"/>
</dbReference>
<comment type="subcellular location">
    <subcellularLocation>
        <location evidence="9">Cytoplasm</location>
    </subcellularLocation>
    <subcellularLocation>
        <location evidence="9">Nucleus</location>
    </subcellularLocation>
</comment>
<dbReference type="HOGENOM" id="CLU_033658_0_0_1"/>
<organism evidence="11 12">
    <name type="scientific">Arthroderma benhamiae (strain ATCC MYA-4681 / CBS 112371)</name>
    <name type="common">Trichophyton mentagrophytes</name>
    <dbReference type="NCBI Taxonomy" id="663331"/>
    <lineage>
        <taxon>Eukaryota</taxon>
        <taxon>Fungi</taxon>
        <taxon>Dikarya</taxon>
        <taxon>Ascomycota</taxon>
        <taxon>Pezizomycotina</taxon>
        <taxon>Eurotiomycetes</taxon>
        <taxon>Eurotiomycetidae</taxon>
        <taxon>Onygenales</taxon>
        <taxon>Arthrodermataceae</taxon>
        <taxon>Trichophyton</taxon>
    </lineage>
</organism>